<feature type="compositionally biased region" description="Low complexity" evidence="1">
    <location>
        <begin position="106"/>
        <end position="118"/>
    </location>
</feature>
<dbReference type="STRING" id="35608.A0A2U1N6W2"/>
<evidence type="ECO:0000313" key="3">
    <source>
        <dbReference type="Proteomes" id="UP000245207"/>
    </source>
</evidence>
<comment type="caution">
    <text evidence="2">The sequence shown here is derived from an EMBL/GenBank/DDBJ whole genome shotgun (WGS) entry which is preliminary data.</text>
</comment>
<evidence type="ECO:0000256" key="1">
    <source>
        <dbReference type="SAM" id="MobiDB-lite"/>
    </source>
</evidence>
<evidence type="ECO:0000313" key="2">
    <source>
        <dbReference type="EMBL" id="PWA69250.1"/>
    </source>
</evidence>
<name>A0A2U1N6W2_ARTAN</name>
<reference evidence="2 3" key="1">
    <citation type="journal article" date="2018" name="Mol. Plant">
        <title>The genome of Artemisia annua provides insight into the evolution of Asteraceae family and artemisinin biosynthesis.</title>
        <authorList>
            <person name="Shen Q."/>
            <person name="Zhang L."/>
            <person name="Liao Z."/>
            <person name="Wang S."/>
            <person name="Yan T."/>
            <person name="Shi P."/>
            <person name="Liu M."/>
            <person name="Fu X."/>
            <person name="Pan Q."/>
            <person name="Wang Y."/>
            <person name="Lv Z."/>
            <person name="Lu X."/>
            <person name="Zhang F."/>
            <person name="Jiang W."/>
            <person name="Ma Y."/>
            <person name="Chen M."/>
            <person name="Hao X."/>
            <person name="Li L."/>
            <person name="Tang Y."/>
            <person name="Lv G."/>
            <person name="Zhou Y."/>
            <person name="Sun X."/>
            <person name="Brodelius P.E."/>
            <person name="Rose J.K.C."/>
            <person name="Tang K."/>
        </authorList>
    </citation>
    <scope>NUCLEOTIDE SEQUENCE [LARGE SCALE GENOMIC DNA]</scope>
    <source>
        <strain evidence="3">cv. Huhao1</strain>
        <tissue evidence="2">Leaf</tissue>
    </source>
</reference>
<keyword evidence="3" id="KW-1185">Reference proteome</keyword>
<organism evidence="2 3">
    <name type="scientific">Artemisia annua</name>
    <name type="common">Sweet wormwood</name>
    <dbReference type="NCBI Taxonomy" id="35608"/>
    <lineage>
        <taxon>Eukaryota</taxon>
        <taxon>Viridiplantae</taxon>
        <taxon>Streptophyta</taxon>
        <taxon>Embryophyta</taxon>
        <taxon>Tracheophyta</taxon>
        <taxon>Spermatophyta</taxon>
        <taxon>Magnoliopsida</taxon>
        <taxon>eudicotyledons</taxon>
        <taxon>Gunneridae</taxon>
        <taxon>Pentapetalae</taxon>
        <taxon>asterids</taxon>
        <taxon>campanulids</taxon>
        <taxon>Asterales</taxon>
        <taxon>Asteraceae</taxon>
        <taxon>Asteroideae</taxon>
        <taxon>Anthemideae</taxon>
        <taxon>Artemisiinae</taxon>
        <taxon>Artemisia</taxon>
    </lineage>
</organism>
<proteinExistence type="predicted"/>
<protein>
    <submittedName>
        <fullName evidence="2">Uncharacterized protein</fullName>
    </submittedName>
</protein>
<feature type="compositionally biased region" description="Low complexity" evidence="1">
    <location>
        <begin position="58"/>
        <end position="73"/>
    </location>
</feature>
<dbReference type="EMBL" id="PKPP01003480">
    <property type="protein sequence ID" value="PWA69250.1"/>
    <property type="molecule type" value="Genomic_DNA"/>
</dbReference>
<gene>
    <name evidence="2" type="ORF">CTI12_AA299710</name>
</gene>
<feature type="compositionally biased region" description="Polar residues" evidence="1">
    <location>
        <begin position="32"/>
        <end position="42"/>
    </location>
</feature>
<dbReference type="Proteomes" id="UP000245207">
    <property type="component" value="Unassembled WGS sequence"/>
</dbReference>
<feature type="compositionally biased region" description="Polar residues" evidence="1">
    <location>
        <begin position="76"/>
        <end position="103"/>
    </location>
</feature>
<dbReference type="AlphaFoldDB" id="A0A2U1N6W2"/>
<sequence length="118" mass="12596">MSDDEDGNREGAENDLSSPTPENSLDIVPMSQPESATHQNNALAFVDMLSQTNNVPNAQAHSSSSSQFQQPHQYSLHPNGTSGPASGYESQSPFNQGSTSSWNGHLPQPQQPLQAPPP</sequence>
<accession>A0A2U1N6W2</accession>
<feature type="region of interest" description="Disordered" evidence="1">
    <location>
        <begin position="1"/>
        <end position="118"/>
    </location>
</feature>